<dbReference type="SUPFAM" id="SSF81383">
    <property type="entry name" value="F-box domain"/>
    <property type="match status" value="1"/>
</dbReference>
<dbReference type="AlphaFoldDB" id="A0A914GXM0"/>
<dbReference type="InterPro" id="IPR032675">
    <property type="entry name" value="LRR_dom_sf"/>
</dbReference>
<feature type="domain" description="F-box" evidence="1">
    <location>
        <begin position="63"/>
        <end position="108"/>
    </location>
</feature>
<dbReference type="Proteomes" id="UP000887572">
    <property type="component" value="Unplaced"/>
</dbReference>
<dbReference type="Gene3D" id="1.20.1280.50">
    <property type="match status" value="1"/>
</dbReference>
<keyword evidence="2" id="KW-1185">Reference proteome</keyword>
<evidence type="ECO:0000313" key="2">
    <source>
        <dbReference type="Proteomes" id="UP000887572"/>
    </source>
</evidence>
<name>A0A914GXM0_GLORO</name>
<evidence type="ECO:0000259" key="1">
    <source>
        <dbReference type="PROSITE" id="PS50181"/>
    </source>
</evidence>
<dbReference type="Gene3D" id="3.80.10.10">
    <property type="entry name" value="Ribonuclease Inhibitor"/>
    <property type="match status" value="1"/>
</dbReference>
<evidence type="ECO:0000313" key="3">
    <source>
        <dbReference type="WBParaSite" id="Gr19_v10_g12099.t1"/>
    </source>
</evidence>
<dbReference type="InterPro" id="IPR001810">
    <property type="entry name" value="F-box_dom"/>
</dbReference>
<sequence length="543" mass="63246">MLRSRMLSCDRFFESPNSTNELQVQMDEVKKRQFFSKRLRERDIFKRSLRQKTGESDYVSVEDATINKLPDEILVHIFHKLPYFHRFKLEIVCRRWNYLSRNYGWTDFKALHLSKWTPPKDKTKTLIERAGKYLRELNLDEINWTTSGLFSRLSEMRNLRHISLSGKGDVLVTSEQLAKIAESFPNLLTLNIWKALKFDTDSNSSKNATLGLSFLLSKCKCLEYLSLCRANNADSILFQPTVLPPKLAFLETDDTFDLEKTFQVANEQCKRIRCLSLQFLKPTISSLHFVHKDMLKRLIHLELDFHKAPQPSFYKNFIKMLCFLGDLRILRFDKMTGETLSAVIERCPNIEDLGYSAYDVDILPAFSSLHQLTKLRCLIIRHHGKALRHISTQKDENQCNRNGDETLIGQSMERIALNGRLRTLSLNFPIPVGLMCNLVRQCECLTNLYCSIVRYQSLATLGDCMTELNEAMNGMSERVRRMLHISVNYQKSRELAHPYIRFHYQPDTGSHVVLQTYDRLFTSVPSFLYAQPDGNDDFEEMLD</sequence>
<dbReference type="InterPro" id="IPR036047">
    <property type="entry name" value="F-box-like_dom_sf"/>
</dbReference>
<proteinExistence type="predicted"/>
<dbReference type="CDD" id="cd09917">
    <property type="entry name" value="F-box_SF"/>
    <property type="match status" value="1"/>
</dbReference>
<accession>A0A914GXM0</accession>
<dbReference type="SMART" id="SM00256">
    <property type="entry name" value="FBOX"/>
    <property type="match status" value="1"/>
</dbReference>
<dbReference type="WBParaSite" id="Gr19_v10_g12099.t1">
    <property type="protein sequence ID" value="Gr19_v10_g12099.t1"/>
    <property type="gene ID" value="Gr19_v10_g12099"/>
</dbReference>
<protein>
    <submittedName>
        <fullName evidence="3">F-box domain-containing protein</fullName>
    </submittedName>
</protein>
<dbReference type="PROSITE" id="PS50181">
    <property type="entry name" value="FBOX"/>
    <property type="match status" value="1"/>
</dbReference>
<dbReference type="Pfam" id="PF12937">
    <property type="entry name" value="F-box-like"/>
    <property type="match status" value="1"/>
</dbReference>
<dbReference type="SUPFAM" id="SSF52047">
    <property type="entry name" value="RNI-like"/>
    <property type="match status" value="1"/>
</dbReference>
<organism evidence="2 3">
    <name type="scientific">Globodera rostochiensis</name>
    <name type="common">Golden nematode worm</name>
    <name type="synonym">Heterodera rostochiensis</name>
    <dbReference type="NCBI Taxonomy" id="31243"/>
    <lineage>
        <taxon>Eukaryota</taxon>
        <taxon>Metazoa</taxon>
        <taxon>Ecdysozoa</taxon>
        <taxon>Nematoda</taxon>
        <taxon>Chromadorea</taxon>
        <taxon>Rhabditida</taxon>
        <taxon>Tylenchina</taxon>
        <taxon>Tylenchomorpha</taxon>
        <taxon>Tylenchoidea</taxon>
        <taxon>Heteroderidae</taxon>
        <taxon>Heteroderinae</taxon>
        <taxon>Globodera</taxon>
    </lineage>
</organism>
<reference evidence="3" key="1">
    <citation type="submission" date="2022-11" db="UniProtKB">
        <authorList>
            <consortium name="WormBaseParasite"/>
        </authorList>
    </citation>
    <scope>IDENTIFICATION</scope>
</reference>